<dbReference type="AlphaFoldDB" id="A0A077L6Y1"/>
<dbReference type="NCBIfam" id="NF045937">
    <property type="entry name" value="MSC_0624_12TM"/>
    <property type="match status" value="1"/>
</dbReference>
<accession>A0A077L6Y1</accession>
<feature type="transmembrane region" description="Helical" evidence="1">
    <location>
        <begin position="447"/>
        <end position="469"/>
    </location>
</feature>
<protein>
    <recommendedName>
        <fullName evidence="4">Transmembrane protein</fullName>
    </recommendedName>
</protein>
<sequence>MQNKNIYEKRIYDDFESMENNKKRNSIVSILKTILITFFVVSSALILFFSPLTIFSKKLFPNENIAWFLVFSNLAFERINYLALFRTFLLLIIFIYTISKNFSNIFTHKESTKKYIPWFITYLLFSLTSLILLFTFFKHQTLDYYYLSFISIFLLFIDIAYAVYTYKLKRKTNPLVYKNSKATIVSIISRIILVATFITILSIWIFSVQDKNKYDFLNNNYVHQFFINIFTQKDSKYLIYIILFFVFITIVIFGINIEKILLLASKQYPKNEIREKIILHIAFSFTSIIWFIRALFYKNSSDVIEAEKPSQNYLYLITIAFITLLFVSYLLISFIKKLKIKGLLLNNIFTSFTLLLIWISTTIVSLKNNETLITNLTILFASLYSIIIIMIYKLKTSNEPIYVSIFLKLLITLTTTTIVINGLNSLLLSYNNQAFYNIRSSLSLNQIFIISTLAIYAIFAFTILINFIVTISSITRKHSFLNTNKGGK</sequence>
<feature type="transmembrane region" description="Helical" evidence="1">
    <location>
        <begin position="277"/>
        <end position="297"/>
    </location>
</feature>
<keyword evidence="1" id="KW-0812">Transmembrane</keyword>
<dbReference type="KEGG" id="mcan:MCAN360_0758"/>
<feature type="transmembrane region" description="Helical" evidence="1">
    <location>
        <begin position="372"/>
        <end position="394"/>
    </location>
</feature>
<organism evidence="2 3">
    <name type="scientific">Metamycoplasma canadense</name>
    <dbReference type="NCBI Taxonomy" id="29554"/>
    <lineage>
        <taxon>Bacteria</taxon>
        <taxon>Bacillati</taxon>
        <taxon>Mycoplasmatota</taxon>
        <taxon>Mycoplasmoidales</taxon>
        <taxon>Metamycoplasmataceae</taxon>
        <taxon>Metamycoplasma</taxon>
    </lineage>
</organism>
<feature type="transmembrane region" description="Helical" evidence="1">
    <location>
        <begin position="27"/>
        <end position="49"/>
    </location>
</feature>
<evidence type="ECO:0000313" key="2">
    <source>
        <dbReference type="EMBL" id="BAP39782.1"/>
    </source>
</evidence>
<reference evidence="3" key="1">
    <citation type="journal article" date="2014" name="Genome Announc.">
        <title>Complete Genome Sequence of Mycoplasma canadense Strain HAZ 360_1 from Bovine Mastitic Milk in Japan.</title>
        <authorList>
            <person name="Hata E."/>
        </authorList>
    </citation>
    <scope>NUCLEOTIDE SEQUENCE [LARGE SCALE GENOMIC DNA]</scope>
    <source>
        <strain evidence="3">HAZ360_1</strain>
    </source>
</reference>
<name>A0A077L6Y1_9BACT</name>
<dbReference type="HOGENOM" id="CLU_041656_0_0_14"/>
<evidence type="ECO:0000256" key="1">
    <source>
        <dbReference type="SAM" id="Phobius"/>
    </source>
</evidence>
<evidence type="ECO:0000313" key="3">
    <source>
        <dbReference type="Proteomes" id="UP000031641"/>
    </source>
</evidence>
<proteinExistence type="predicted"/>
<feature type="transmembrane region" description="Helical" evidence="1">
    <location>
        <begin position="344"/>
        <end position="366"/>
    </location>
</feature>
<feature type="transmembrane region" description="Helical" evidence="1">
    <location>
        <begin position="144"/>
        <end position="166"/>
    </location>
</feature>
<evidence type="ECO:0008006" key="4">
    <source>
        <dbReference type="Google" id="ProtNLM"/>
    </source>
</evidence>
<feature type="transmembrane region" description="Helical" evidence="1">
    <location>
        <begin position="313"/>
        <end position="332"/>
    </location>
</feature>
<feature type="transmembrane region" description="Helical" evidence="1">
    <location>
        <begin position="187"/>
        <end position="207"/>
    </location>
</feature>
<dbReference type="OrthoDB" id="401427at2"/>
<feature type="transmembrane region" description="Helical" evidence="1">
    <location>
        <begin position="237"/>
        <end position="257"/>
    </location>
</feature>
<keyword evidence="1" id="KW-1133">Transmembrane helix</keyword>
<keyword evidence="1" id="KW-0472">Membrane</keyword>
<keyword evidence="3" id="KW-1185">Reference proteome</keyword>
<feature type="transmembrane region" description="Helical" evidence="1">
    <location>
        <begin position="119"/>
        <end position="138"/>
    </location>
</feature>
<gene>
    <name evidence="2" type="ORF">MCAN360_0758</name>
</gene>
<feature type="transmembrane region" description="Helical" evidence="1">
    <location>
        <begin position="79"/>
        <end position="98"/>
    </location>
</feature>
<dbReference type="Proteomes" id="UP000031641">
    <property type="component" value="Chromosome"/>
</dbReference>
<dbReference type="EMBL" id="AP014631">
    <property type="protein sequence ID" value="BAP39782.1"/>
    <property type="molecule type" value="Genomic_DNA"/>
</dbReference>
<feature type="transmembrane region" description="Helical" evidence="1">
    <location>
        <begin position="406"/>
        <end position="427"/>
    </location>
</feature>
<dbReference type="RefSeq" id="WP_045434277.1">
    <property type="nucleotide sequence ID" value="NZ_AP014631.1"/>
</dbReference>
<dbReference type="STRING" id="29554.MCAN360_0758"/>